<keyword evidence="2" id="KW-1185">Reference proteome</keyword>
<name>A0AAU0USE9_9FIRM</name>
<reference evidence="1 2" key="1">
    <citation type="submission" date="2023-04" db="EMBL/GenBank/DDBJ databases">
        <authorList>
            <person name="Hsu D."/>
        </authorList>
    </citation>
    <scope>NUCLEOTIDE SEQUENCE [LARGE SCALE GENOMIC DNA]</scope>
    <source>
        <strain evidence="1 2">MK1</strain>
    </source>
</reference>
<proteinExistence type="predicted"/>
<dbReference type="AlphaFoldDB" id="A0AAU0USE9"/>
<protein>
    <submittedName>
        <fullName evidence="1">Uncharacterized protein</fullName>
    </submittedName>
</protein>
<evidence type="ECO:0000313" key="1">
    <source>
        <dbReference type="EMBL" id="WRO23180.1"/>
    </source>
</evidence>
<dbReference type="RefSeq" id="WP_366922564.1">
    <property type="nucleotide sequence ID" value="NZ_CP121694.1"/>
</dbReference>
<evidence type="ECO:0000313" key="2">
    <source>
        <dbReference type="Proteomes" id="UP001329915"/>
    </source>
</evidence>
<dbReference type="Proteomes" id="UP001329915">
    <property type="component" value="Chromosome"/>
</dbReference>
<accession>A0AAU0USE9</accession>
<sequence>MLCPGCGSKNTGKVGVNQFYCWECFIEFNDKNETFMVEEDGSLVGTETPVYSN</sequence>
<dbReference type="Gene3D" id="2.20.25.10">
    <property type="match status" value="1"/>
</dbReference>
<dbReference type="KEGG" id="dbc:MFMK1_003029"/>
<organism evidence="1 2">
    <name type="scientific">Metallumcola ferriviriculae</name>
    <dbReference type="NCBI Taxonomy" id="3039180"/>
    <lineage>
        <taxon>Bacteria</taxon>
        <taxon>Bacillati</taxon>
        <taxon>Bacillota</taxon>
        <taxon>Clostridia</taxon>
        <taxon>Neomoorellales</taxon>
        <taxon>Desulfitibacteraceae</taxon>
        <taxon>Metallumcola</taxon>
    </lineage>
</organism>
<dbReference type="EMBL" id="CP121694">
    <property type="protein sequence ID" value="WRO23180.1"/>
    <property type="molecule type" value="Genomic_DNA"/>
</dbReference>
<gene>
    <name evidence="1" type="ORF">MFMK1_003029</name>
</gene>